<dbReference type="InterPro" id="IPR025164">
    <property type="entry name" value="Toastrack_DUF4097"/>
</dbReference>
<dbReference type="Pfam" id="PF13349">
    <property type="entry name" value="DUF4097"/>
    <property type="match status" value="1"/>
</dbReference>
<evidence type="ECO:0000313" key="3">
    <source>
        <dbReference type="EMBL" id="MBC8542367.1"/>
    </source>
</evidence>
<dbReference type="AlphaFoldDB" id="A0A926DRA7"/>
<dbReference type="EMBL" id="JACRSQ010000002">
    <property type="protein sequence ID" value="MBC8542367.1"/>
    <property type="molecule type" value="Genomic_DNA"/>
</dbReference>
<evidence type="ECO:0000256" key="1">
    <source>
        <dbReference type="SAM" id="Phobius"/>
    </source>
</evidence>
<feature type="domain" description="DUF4097" evidence="2">
    <location>
        <begin position="218"/>
        <end position="387"/>
    </location>
</feature>
<comment type="caution">
    <text evidence="3">The sequence shown here is derived from an EMBL/GenBank/DDBJ whole genome shotgun (WGS) entry which is preliminary data.</text>
</comment>
<keyword evidence="1" id="KW-0472">Membrane</keyword>
<evidence type="ECO:0000313" key="4">
    <source>
        <dbReference type="Proteomes" id="UP000657006"/>
    </source>
</evidence>
<feature type="transmembrane region" description="Helical" evidence="1">
    <location>
        <begin position="80"/>
        <end position="101"/>
    </location>
</feature>
<keyword evidence="4" id="KW-1185">Reference proteome</keyword>
<keyword evidence="1" id="KW-1133">Transmembrane helix</keyword>
<feature type="transmembrane region" description="Helical" evidence="1">
    <location>
        <begin position="40"/>
        <end position="59"/>
    </location>
</feature>
<organism evidence="3 4">
    <name type="scientific">Bianquea renquensis</name>
    <dbReference type="NCBI Taxonomy" id="2763661"/>
    <lineage>
        <taxon>Bacteria</taxon>
        <taxon>Bacillati</taxon>
        <taxon>Bacillota</taxon>
        <taxon>Clostridia</taxon>
        <taxon>Eubacteriales</taxon>
        <taxon>Bianqueaceae</taxon>
        <taxon>Bianquea</taxon>
    </lineage>
</organism>
<evidence type="ECO:0000259" key="2">
    <source>
        <dbReference type="Pfam" id="PF13349"/>
    </source>
</evidence>
<protein>
    <submittedName>
        <fullName evidence="3">DUF4097 family beta strand repeat protein</fullName>
    </submittedName>
</protein>
<dbReference type="RefSeq" id="WP_177716899.1">
    <property type="nucleotide sequence ID" value="NZ_JACRSQ010000002.1"/>
</dbReference>
<accession>A0A926DRA7</accession>
<keyword evidence="1" id="KW-0812">Transmembrane</keyword>
<sequence length="390" mass="41971">MKPKKLGAITLAVSLIALGVLVLVSNLVPSFRFTESLKYFIPIVLIALGSEFFIVSAAGRRRAKAEGCEEPTIQFDGKSIALLFVIIVCLSVYSLIMGVVGHTSRYLELDSHYTDDDLELLYSGTHGMAAQNLSMLKGVNPCGDIQIVGADTNDITIEYSFQATPSFQEHAGTIDDSVFRFEADGDTFFFGLSPSMAQAVSSYSSGSSGARDILISYVITVPSNLALDLAQSFGTMEITGCLNTISLDTSYSDVYLSDIEGELNLDASFTDIYLDTIHASSQWVLEYSSLNGSTSAPFSLTSSFSDADLTVTEVLEGNVNVDSEYGDIALQLSSEQNGHFAVTSSFASLYCPLWGLDGDSLDSEIQRSVGEGGPEFTLVQSFGDMTIEFE</sequence>
<dbReference type="Proteomes" id="UP000657006">
    <property type="component" value="Unassembled WGS sequence"/>
</dbReference>
<reference evidence="3" key="1">
    <citation type="submission" date="2020-08" db="EMBL/GenBank/DDBJ databases">
        <title>Genome public.</title>
        <authorList>
            <person name="Liu C."/>
            <person name="Sun Q."/>
        </authorList>
    </citation>
    <scope>NUCLEOTIDE SEQUENCE</scope>
    <source>
        <strain evidence="3">NSJ-32</strain>
    </source>
</reference>
<proteinExistence type="predicted"/>
<name>A0A926DRA7_9FIRM</name>
<gene>
    <name evidence="3" type="ORF">H8730_02245</name>
</gene>